<organism evidence="1 2">
    <name type="scientific">Xylaria hypoxylon</name>
    <dbReference type="NCBI Taxonomy" id="37992"/>
    <lineage>
        <taxon>Eukaryota</taxon>
        <taxon>Fungi</taxon>
        <taxon>Dikarya</taxon>
        <taxon>Ascomycota</taxon>
        <taxon>Pezizomycotina</taxon>
        <taxon>Sordariomycetes</taxon>
        <taxon>Xylariomycetidae</taxon>
        <taxon>Xylariales</taxon>
        <taxon>Xylariaceae</taxon>
        <taxon>Xylaria</taxon>
    </lineage>
</organism>
<keyword evidence="2" id="KW-1185">Reference proteome</keyword>
<dbReference type="EMBL" id="SKBN01000310">
    <property type="protein sequence ID" value="TGJ79164.1"/>
    <property type="molecule type" value="Genomic_DNA"/>
</dbReference>
<protein>
    <submittedName>
        <fullName evidence="1">Uncharacterized protein</fullName>
    </submittedName>
</protein>
<name>A0A4Z0Y5T8_9PEZI</name>
<dbReference type="OrthoDB" id="2999773at2759"/>
<evidence type="ECO:0000313" key="2">
    <source>
        <dbReference type="Proteomes" id="UP000297716"/>
    </source>
</evidence>
<evidence type="ECO:0000313" key="1">
    <source>
        <dbReference type="EMBL" id="TGJ79164.1"/>
    </source>
</evidence>
<dbReference type="Proteomes" id="UP000297716">
    <property type="component" value="Unassembled WGS sequence"/>
</dbReference>
<reference evidence="1 2" key="1">
    <citation type="submission" date="2019-03" db="EMBL/GenBank/DDBJ databases">
        <title>Draft genome sequence of Xylaria hypoxylon DSM 108379, a ubiquitous saprotrophic-parasitic fungi on hardwood.</title>
        <authorList>
            <person name="Buettner E."/>
            <person name="Leonhardt S."/>
            <person name="Gebauer A.M."/>
            <person name="Liers C."/>
            <person name="Hofrichter M."/>
            <person name="Kellner H."/>
        </authorList>
    </citation>
    <scope>NUCLEOTIDE SEQUENCE [LARGE SCALE GENOMIC DNA]</scope>
    <source>
        <strain evidence="1 2">DSM 108379</strain>
    </source>
</reference>
<dbReference type="Pfam" id="PF20174">
    <property type="entry name" value="DUF6540"/>
    <property type="match status" value="1"/>
</dbReference>
<sequence>MPKTVYLIIYKSPLFPAHWALWIPSEADPNIGKRIHAEGDAATGFRLSFDRNYDIRQESRKHETLVVAKVGAGHLIDTPGNGVNSVDTEPMDAVETVAAKVLTPGTSLVPSTTSTRGTRVEIRNCQTWLMEVVNALHEEGIFDSNAVEVIKTAPKN</sequence>
<dbReference type="STRING" id="37992.A0A4Z0Y5T8"/>
<proteinExistence type="predicted"/>
<dbReference type="InterPro" id="IPR046670">
    <property type="entry name" value="DUF6540"/>
</dbReference>
<gene>
    <name evidence="1" type="ORF">E0Z10_g9601</name>
</gene>
<accession>A0A4Z0Y5T8</accession>
<comment type="caution">
    <text evidence="1">The sequence shown here is derived from an EMBL/GenBank/DDBJ whole genome shotgun (WGS) entry which is preliminary data.</text>
</comment>
<dbReference type="AlphaFoldDB" id="A0A4Z0Y5T8"/>